<feature type="transmembrane region" description="Helical" evidence="1">
    <location>
        <begin position="111"/>
        <end position="130"/>
    </location>
</feature>
<feature type="transmembrane region" description="Helical" evidence="1">
    <location>
        <begin position="21"/>
        <end position="41"/>
    </location>
</feature>
<organism evidence="2 3">
    <name type="scientific">Fuscibacter oryzae</name>
    <dbReference type="NCBI Taxonomy" id="2803939"/>
    <lineage>
        <taxon>Bacteria</taxon>
        <taxon>Pseudomonadati</taxon>
        <taxon>Pseudomonadota</taxon>
        <taxon>Alphaproteobacteria</taxon>
        <taxon>Rhodobacterales</taxon>
        <taxon>Paracoccaceae</taxon>
        <taxon>Fuscibacter</taxon>
    </lineage>
</organism>
<feature type="transmembrane region" description="Helical" evidence="1">
    <location>
        <begin position="61"/>
        <end position="83"/>
    </location>
</feature>
<dbReference type="RefSeq" id="WP_202662688.1">
    <property type="nucleotide sequence ID" value="NZ_JAESVP010000015.1"/>
</dbReference>
<name>A0A8J7N066_9RHOB</name>
<accession>A0A8J7N066</accession>
<keyword evidence="1" id="KW-0812">Transmembrane</keyword>
<dbReference type="Pfam" id="PF11188">
    <property type="entry name" value="DUF2975"/>
    <property type="match status" value="1"/>
</dbReference>
<keyword evidence="1" id="KW-0472">Membrane</keyword>
<dbReference type="InterPro" id="IPR021354">
    <property type="entry name" value="DUF2975"/>
</dbReference>
<protein>
    <submittedName>
        <fullName evidence="2">DUF2975 domain-containing protein</fullName>
    </submittedName>
</protein>
<dbReference type="Proteomes" id="UP000619033">
    <property type="component" value="Unassembled WGS sequence"/>
</dbReference>
<evidence type="ECO:0000313" key="3">
    <source>
        <dbReference type="Proteomes" id="UP000619033"/>
    </source>
</evidence>
<sequence>MSRSPPLTRIEPLARWLWRATTALLVLLPLLVLGWLVWGYAHPDWLGRSFAGLPAGTTLTGAKSLAVVLVGAIGLGPVLYALAQMRDLFARYRRAEILSPACARAIRRTGLALTLLAIWQTIALPLQIGLLTMDNPPGGRQLTLQLSSETLWLLLAGGLLVTIGWVMAEAARVAEDNAGFI</sequence>
<proteinExistence type="predicted"/>
<keyword evidence="1" id="KW-1133">Transmembrane helix</keyword>
<reference evidence="2" key="1">
    <citation type="submission" date="2021-01" db="EMBL/GenBank/DDBJ databases">
        <title>Genome seq and assembly of Tabrizicola sp. KVB23.</title>
        <authorList>
            <person name="Chhetri G."/>
        </authorList>
    </citation>
    <scope>NUCLEOTIDE SEQUENCE</scope>
    <source>
        <strain evidence="2">KVB23</strain>
    </source>
</reference>
<dbReference type="EMBL" id="JAESVP010000015">
    <property type="protein sequence ID" value="MBL4930119.1"/>
    <property type="molecule type" value="Genomic_DNA"/>
</dbReference>
<keyword evidence="3" id="KW-1185">Reference proteome</keyword>
<feature type="transmembrane region" description="Helical" evidence="1">
    <location>
        <begin position="150"/>
        <end position="168"/>
    </location>
</feature>
<gene>
    <name evidence="2" type="ORF">JI744_18625</name>
</gene>
<evidence type="ECO:0000256" key="1">
    <source>
        <dbReference type="SAM" id="Phobius"/>
    </source>
</evidence>
<dbReference type="AlphaFoldDB" id="A0A8J7N066"/>
<comment type="caution">
    <text evidence="2">The sequence shown here is derived from an EMBL/GenBank/DDBJ whole genome shotgun (WGS) entry which is preliminary data.</text>
</comment>
<evidence type="ECO:0000313" key="2">
    <source>
        <dbReference type="EMBL" id="MBL4930119.1"/>
    </source>
</evidence>